<feature type="region of interest" description="Disordered" evidence="2">
    <location>
        <begin position="245"/>
        <end position="300"/>
    </location>
</feature>
<dbReference type="InterPro" id="IPR057666">
    <property type="entry name" value="DrpA_SLOG"/>
</dbReference>
<reference evidence="4 5" key="1">
    <citation type="submission" date="2018-10" db="EMBL/GenBank/DDBJ databases">
        <title>Genomic Encyclopedia of Archaeal and Bacterial Type Strains, Phase II (KMG-II): from individual species to whole genera.</title>
        <authorList>
            <person name="Goeker M."/>
        </authorList>
    </citation>
    <scope>NUCLEOTIDE SEQUENCE [LARGE SCALE GENOMIC DNA]</scope>
    <source>
        <strain evidence="4 5">DSM 45657</strain>
    </source>
</reference>
<dbReference type="InterPro" id="IPR003488">
    <property type="entry name" value="DprA"/>
</dbReference>
<dbReference type="EMBL" id="RCDD01000001">
    <property type="protein sequence ID" value="RLK61927.1"/>
    <property type="molecule type" value="Genomic_DNA"/>
</dbReference>
<comment type="caution">
    <text evidence="4">The sequence shown here is derived from an EMBL/GenBank/DDBJ whole genome shotgun (WGS) entry which is preliminary data.</text>
</comment>
<dbReference type="PANTHER" id="PTHR43022">
    <property type="entry name" value="PROTEIN SMF"/>
    <property type="match status" value="1"/>
</dbReference>
<dbReference type="SUPFAM" id="SSF102405">
    <property type="entry name" value="MCP/YpsA-like"/>
    <property type="match status" value="1"/>
</dbReference>
<dbReference type="RefSeq" id="WP_121390493.1">
    <property type="nucleotide sequence ID" value="NZ_RCDD01000001.1"/>
</dbReference>
<name>A0A421BC61_9PSEU</name>
<accession>A0A421BC61</accession>
<gene>
    <name evidence="4" type="ORF">CLV68_2472</name>
</gene>
<sequence>MQRSSQKAKGAPPDAWRALEFGDLPYLHAIGFNADEGARITRDAAYSMGGQRIPTYPIHEWGWTRQDCVDYLLRELGVVWPKSCCRHCPYAGNRLGWPEQRARFAALPAEAAQHVIDEYVCLALNPRSGLFGPGRSLITRLRRDQVTEPVTLAVARMKTMPWAIYRVRRLYHAPVNAIRSVDRILFAGHRTIHTELAEIGRLCGIALTRNEQIAGAPVRDGDRDIHPRLWLRRRSESTYPTLEEFSTVAPASRRTRSCPPSPPCGPPTPTPSSRGWSPARTRPSPPYIKPAMSRPERPRKEPTMTVLDDLRARLFLLRAAEPPAPALHQYVAVHGVVETVEHIWDRSAPAAVLNEITRPGAQIGDDLRALDAGTARVITPEDNDWPTGRLTALPGGGAPLALWMRGDASLSGLTHQAVTITGARAASSYGETIAAEMSYDLTEAGVTVISGGGFGVDAAAHRGALAANGPTIVVLAHGVDQTYPSAHAQLFQSVIDNGGLLVSEYPLGARPSRVRLHTRCRLLAALTAATVIVEAGQRSGAFAVVRAANEFGRRTYGVPGPINSATSVGVHELLRTGAATLASSVEHINYQDGLR</sequence>
<organism evidence="4 5">
    <name type="scientific">Actinokineospora cianjurensis</name>
    <dbReference type="NCBI Taxonomy" id="585224"/>
    <lineage>
        <taxon>Bacteria</taxon>
        <taxon>Bacillati</taxon>
        <taxon>Actinomycetota</taxon>
        <taxon>Actinomycetes</taxon>
        <taxon>Pseudonocardiales</taxon>
        <taxon>Pseudonocardiaceae</taxon>
        <taxon>Actinokineospora</taxon>
    </lineage>
</organism>
<keyword evidence="5" id="KW-1185">Reference proteome</keyword>
<protein>
    <submittedName>
        <fullName evidence="4">DNA protecting protein DprA</fullName>
    </submittedName>
</protein>
<dbReference type="AlphaFoldDB" id="A0A421BC61"/>
<evidence type="ECO:0000256" key="2">
    <source>
        <dbReference type="SAM" id="MobiDB-lite"/>
    </source>
</evidence>
<dbReference type="Proteomes" id="UP000282454">
    <property type="component" value="Unassembled WGS sequence"/>
</dbReference>
<proteinExistence type="inferred from homology"/>
<evidence type="ECO:0000313" key="4">
    <source>
        <dbReference type="EMBL" id="RLK61927.1"/>
    </source>
</evidence>
<feature type="compositionally biased region" description="Pro residues" evidence="2">
    <location>
        <begin position="259"/>
        <end position="270"/>
    </location>
</feature>
<dbReference type="GO" id="GO:0009294">
    <property type="term" value="P:DNA-mediated transformation"/>
    <property type="evidence" value="ECO:0007669"/>
    <property type="project" value="InterPro"/>
</dbReference>
<feature type="domain" description="Smf/DprA SLOG" evidence="3">
    <location>
        <begin position="377"/>
        <end position="588"/>
    </location>
</feature>
<evidence type="ECO:0000259" key="3">
    <source>
        <dbReference type="Pfam" id="PF02481"/>
    </source>
</evidence>
<dbReference type="Gene3D" id="3.40.50.450">
    <property type="match status" value="1"/>
</dbReference>
<dbReference type="OrthoDB" id="9785707at2"/>
<evidence type="ECO:0000256" key="1">
    <source>
        <dbReference type="ARBA" id="ARBA00006525"/>
    </source>
</evidence>
<evidence type="ECO:0000313" key="5">
    <source>
        <dbReference type="Proteomes" id="UP000282454"/>
    </source>
</evidence>
<comment type="similarity">
    <text evidence="1">Belongs to the DprA/Smf family.</text>
</comment>
<dbReference type="Pfam" id="PF02481">
    <property type="entry name" value="DNA_processg_A"/>
    <property type="match status" value="1"/>
</dbReference>
<dbReference type="PANTHER" id="PTHR43022:SF1">
    <property type="entry name" value="PROTEIN SMF"/>
    <property type="match status" value="1"/>
</dbReference>